<name>A0A8K0SJT6_9HYPO</name>
<proteinExistence type="predicted"/>
<keyword evidence="3" id="KW-1185">Reference proteome</keyword>
<feature type="region of interest" description="Disordered" evidence="1">
    <location>
        <begin position="190"/>
        <end position="230"/>
    </location>
</feature>
<feature type="compositionally biased region" description="Acidic residues" evidence="1">
    <location>
        <begin position="375"/>
        <end position="384"/>
    </location>
</feature>
<evidence type="ECO:0000313" key="2">
    <source>
        <dbReference type="EMBL" id="KAH7309581.1"/>
    </source>
</evidence>
<evidence type="ECO:0000256" key="1">
    <source>
        <dbReference type="SAM" id="MobiDB-lite"/>
    </source>
</evidence>
<dbReference type="Proteomes" id="UP000813444">
    <property type="component" value="Unassembled WGS sequence"/>
</dbReference>
<reference evidence="2" key="1">
    <citation type="journal article" date="2021" name="Nat. Commun.">
        <title>Genetic determinants of endophytism in the Arabidopsis root mycobiome.</title>
        <authorList>
            <person name="Mesny F."/>
            <person name="Miyauchi S."/>
            <person name="Thiergart T."/>
            <person name="Pickel B."/>
            <person name="Atanasova L."/>
            <person name="Karlsson M."/>
            <person name="Huettel B."/>
            <person name="Barry K.W."/>
            <person name="Haridas S."/>
            <person name="Chen C."/>
            <person name="Bauer D."/>
            <person name="Andreopoulos W."/>
            <person name="Pangilinan J."/>
            <person name="LaButti K."/>
            <person name="Riley R."/>
            <person name="Lipzen A."/>
            <person name="Clum A."/>
            <person name="Drula E."/>
            <person name="Henrissat B."/>
            <person name="Kohler A."/>
            <person name="Grigoriev I.V."/>
            <person name="Martin F.M."/>
            <person name="Hacquard S."/>
        </authorList>
    </citation>
    <scope>NUCLEOTIDE SEQUENCE</scope>
    <source>
        <strain evidence="2">MPI-CAGE-CH-0235</strain>
    </source>
</reference>
<dbReference type="AlphaFoldDB" id="A0A8K0SJT6"/>
<sequence length="411" mass="44837">MGRHYDAFLSSPNSSMESISQIARSPSSMYSGPDERDSLERSAEGLCDFIKRLERALPLHLADPNIVTYMINEANSRHADAMDACVKLEDISIGGDCLPTWPGMTWDATKLSAHDAIQERLMAYEASLALGSLLRRDILAKGTERLREAVELGLTTEHVHWGYDMLPTWAGRAPELQNFDLDDIMALQDEDDSGEDSCSSASLDSDMADSPYSSCSSSSDTYATASSSPAPAEDYGIYDTITLSNFVAEAPAYADEEEAKMNNIFHDAQLITDEAGILEGDVEVYAVTGYDSDVEMLPQAELLVDRAAYESHFGAAAAAAAVDVEIEAEGVDGLVGCSEEVFARLLFDPEPVVLERQDEPQQQQAQGMQGIQKQEDEDEEESDGEGVVVVVMMSEEEDVSEEVTSDEDDEE</sequence>
<dbReference type="OrthoDB" id="4939762at2759"/>
<feature type="compositionally biased region" description="Low complexity" evidence="1">
    <location>
        <begin position="196"/>
        <end position="230"/>
    </location>
</feature>
<feature type="region of interest" description="Disordered" evidence="1">
    <location>
        <begin position="357"/>
        <end position="388"/>
    </location>
</feature>
<accession>A0A8K0SJT6</accession>
<comment type="caution">
    <text evidence="2">The sequence shown here is derived from an EMBL/GenBank/DDBJ whole genome shotgun (WGS) entry which is preliminary data.</text>
</comment>
<protein>
    <submittedName>
        <fullName evidence="2">Uncharacterized protein</fullName>
    </submittedName>
</protein>
<organism evidence="2 3">
    <name type="scientific">Stachybotrys elegans</name>
    <dbReference type="NCBI Taxonomy" id="80388"/>
    <lineage>
        <taxon>Eukaryota</taxon>
        <taxon>Fungi</taxon>
        <taxon>Dikarya</taxon>
        <taxon>Ascomycota</taxon>
        <taxon>Pezizomycotina</taxon>
        <taxon>Sordariomycetes</taxon>
        <taxon>Hypocreomycetidae</taxon>
        <taxon>Hypocreales</taxon>
        <taxon>Stachybotryaceae</taxon>
        <taxon>Stachybotrys</taxon>
    </lineage>
</organism>
<evidence type="ECO:0000313" key="3">
    <source>
        <dbReference type="Proteomes" id="UP000813444"/>
    </source>
</evidence>
<dbReference type="EMBL" id="JAGPNK010000013">
    <property type="protein sequence ID" value="KAH7309581.1"/>
    <property type="molecule type" value="Genomic_DNA"/>
</dbReference>
<feature type="compositionally biased region" description="Low complexity" evidence="1">
    <location>
        <begin position="360"/>
        <end position="372"/>
    </location>
</feature>
<gene>
    <name evidence="2" type="ORF">B0I35DRAFT_412484</name>
</gene>